<keyword evidence="18" id="KW-1185">Reference proteome</keyword>
<dbReference type="AlphaFoldDB" id="A0A430ADH4"/>
<dbReference type="InterPro" id="IPR001264">
    <property type="entry name" value="Glyco_trans_51"/>
</dbReference>
<dbReference type="PANTHER" id="PTHR32282:SF29">
    <property type="entry name" value="PENICILLIN-BINDING PROTEIN 1A"/>
    <property type="match status" value="1"/>
</dbReference>
<dbReference type="FunFam" id="1.10.3810.10:FF:000001">
    <property type="entry name" value="Penicillin-binding protein 1A"/>
    <property type="match status" value="1"/>
</dbReference>
<evidence type="ECO:0000256" key="11">
    <source>
        <dbReference type="ARBA" id="ARBA00023316"/>
    </source>
</evidence>
<feature type="domain" description="Glycosyl transferase family 51" evidence="16">
    <location>
        <begin position="46"/>
        <end position="222"/>
    </location>
</feature>
<dbReference type="Pfam" id="PF00905">
    <property type="entry name" value="Transpeptidase"/>
    <property type="match status" value="1"/>
</dbReference>
<accession>A0A430ADH4</accession>
<evidence type="ECO:0000256" key="10">
    <source>
        <dbReference type="ARBA" id="ARBA00023268"/>
    </source>
</evidence>
<evidence type="ECO:0000256" key="14">
    <source>
        <dbReference type="SAM" id="MobiDB-lite"/>
    </source>
</evidence>
<comment type="catalytic activity">
    <reaction evidence="13">
        <text>[GlcNAc-(1-&gt;4)-Mur2Ac(oyl-L-Ala-gamma-D-Glu-L-Lys-D-Ala-D-Ala)](n)-di-trans,octa-cis-undecaprenyl diphosphate + beta-D-GlcNAc-(1-&gt;4)-Mur2Ac(oyl-L-Ala-gamma-D-Glu-L-Lys-D-Ala-D-Ala)-di-trans,octa-cis-undecaprenyl diphosphate = [GlcNAc-(1-&gt;4)-Mur2Ac(oyl-L-Ala-gamma-D-Glu-L-Lys-D-Ala-D-Ala)](n+1)-di-trans,octa-cis-undecaprenyl diphosphate + di-trans,octa-cis-undecaprenyl diphosphate + H(+)</text>
        <dbReference type="Rhea" id="RHEA:23708"/>
        <dbReference type="Rhea" id="RHEA-COMP:9602"/>
        <dbReference type="Rhea" id="RHEA-COMP:9603"/>
        <dbReference type="ChEBI" id="CHEBI:15378"/>
        <dbReference type="ChEBI" id="CHEBI:58405"/>
        <dbReference type="ChEBI" id="CHEBI:60033"/>
        <dbReference type="ChEBI" id="CHEBI:78435"/>
        <dbReference type="EC" id="2.4.99.28"/>
    </reaction>
</comment>
<dbReference type="InterPro" id="IPR001460">
    <property type="entry name" value="PCN-bd_Tpept"/>
</dbReference>
<dbReference type="SUPFAM" id="SSF56601">
    <property type="entry name" value="beta-lactamase/transpeptidase-like"/>
    <property type="match status" value="1"/>
</dbReference>
<dbReference type="GO" id="GO:0008360">
    <property type="term" value="P:regulation of cell shape"/>
    <property type="evidence" value="ECO:0007669"/>
    <property type="project" value="UniProtKB-KW"/>
</dbReference>
<evidence type="ECO:0000256" key="8">
    <source>
        <dbReference type="ARBA" id="ARBA00022960"/>
    </source>
</evidence>
<comment type="similarity">
    <text evidence="1">In the C-terminal section; belongs to the transpeptidase family.</text>
</comment>
<feature type="compositionally biased region" description="Pro residues" evidence="14">
    <location>
        <begin position="713"/>
        <end position="785"/>
    </location>
</feature>
<dbReference type="PRINTS" id="PR01217">
    <property type="entry name" value="PRICHEXTENSN"/>
</dbReference>
<comment type="similarity">
    <text evidence="2">In the N-terminal section; belongs to the glycosyltransferase 51 family.</text>
</comment>
<dbReference type="SUPFAM" id="SSF53955">
    <property type="entry name" value="Lysozyme-like"/>
    <property type="match status" value="1"/>
</dbReference>
<evidence type="ECO:0000256" key="6">
    <source>
        <dbReference type="ARBA" id="ARBA00022679"/>
    </source>
</evidence>
<dbReference type="Gene3D" id="3.40.710.10">
    <property type="entry name" value="DD-peptidase/beta-lactamase superfamily"/>
    <property type="match status" value="1"/>
</dbReference>
<evidence type="ECO:0000256" key="12">
    <source>
        <dbReference type="ARBA" id="ARBA00034000"/>
    </source>
</evidence>
<dbReference type="PANTHER" id="PTHR32282">
    <property type="entry name" value="BINDING PROTEIN TRANSPEPTIDASE, PUTATIVE-RELATED"/>
    <property type="match status" value="1"/>
</dbReference>
<organism evidence="17 18">
    <name type="scientific">Vagococcus fessus</name>
    <dbReference type="NCBI Taxonomy" id="120370"/>
    <lineage>
        <taxon>Bacteria</taxon>
        <taxon>Bacillati</taxon>
        <taxon>Bacillota</taxon>
        <taxon>Bacilli</taxon>
        <taxon>Lactobacillales</taxon>
        <taxon>Enterococcaceae</taxon>
        <taxon>Vagococcus</taxon>
    </lineage>
</organism>
<feature type="compositionally biased region" description="Basic and acidic residues" evidence="14">
    <location>
        <begin position="654"/>
        <end position="665"/>
    </location>
</feature>
<feature type="region of interest" description="Disordered" evidence="14">
    <location>
        <begin position="634"/>
        <end position="795"/>
    </location>
</feature>
<keyword evidence="11" id="KW-0961">Cell wall biogenesis/degradation</keyword>
<keyword evidence="9" id="KW-0573">Peptidoglycan synthesis</keyword>
<dbReference type="Gene3D" id="1.10.3810.10">
    <property type="entry name" value="Biosynthetic peptidoglycan transglycosylase-like"/>
    <property type="match status" value="1"/>
</dbReference>
<dbReference type="Proteomes" id="UP000287101">
    <property type="component" value="Unassembled WGS sequence"/>
</dbReference>
<dbReference type="GO" id="GO:0008955">
    <property type="term" value="F:peptidoglycan glycosyltransferase activity"/>
    <property type="evidence" value="ECO:0007669"/>
    <property type="project" value="UniProtKB-EC"/>
</dbReference>
<comment type="caution">
    <text evidence="17">The sequence shown here is derived from an EMBL/GenBank/DDBJ whole genome shotgun (WGS) entry which is preliminary data.</text>
</comment>
<dbReference type="GO" id="GO:0030288">
    <property type="term" value="C:outer membrane-bounded periplasmic space"/>
    <property type="evidence" value="ECO:0007669"/>
    <property type="project" value="TreeGrafter"/>
</dbReference>
<keyword evidence="3" id="KW-0121">Carboxypeptidase</keyword>
<evidence type="ECO:0000259" key="16">
    <source>
        <dbReference type="Pfam" id="PF00912"/>
    </source>
</evidence>
<keyword evidence="6" id="KW-0808">Transferase</keyword>
<sequence length="795" mass="87946">MWLLAILCILFIAGAGFLYTIIKDSPKFEESKLADSLSSRIFDRKGKIIYEVGEEKRELAEIDEVPKQLKQAITSIEDKRFEKHIGIDPIRIMGAAVSNLKGNNRQGGSTLTQQLIKLSFFSTDVKDQTYRRKIQEAWMSIQLEREKSKDEVINYYINKVYMSNRFYGMETAAKGYYGKELKDLNLAQLALLAGIPQAPTDYDPILHPEAAKKRRDLVLSEMYKDKAISKSDYEKSIEEPINKGLIVNQEISKDAKIIDNYIKEVIDEVKDNSKLNIYTDGLDIHTNLDLDAQKYLYQVVNSDKYIDYPDKEFQTAITIMNPNNGQVLAQIGGRHVPDNIQLGENFAVTAERDFGSTVKPITDYAPAIEYLGYSSAKYILDAPYTFPGTNDKVMNYDNRYRGNLTMREALVDSRNVPAVKTLEEVGLEDAGDFLRGLGIDYGDDFYLSNAITGDPSSLQMAGAYSAFANGGTYYKPYYVNKITLPDGREASFKPKGVRAMKESTAYIITDMLKDVLRRGTGNEANIPGLPQAGKTGTSNYAEDFLDQVTGDAYYGAPDISFVGYTRNYTISIWTGYHKYSHAISKQDQNIAMLIYKTLMTYLSKDIETPDWEIPENVSKVGQELYVLNHVNEKAKKKKKNTANMKQEPIWSDNSETKDTSSKDDSNANNTNQNSNNWNNNSGQNNVTEAPTTSGGGVTETPTTGGGQQTAPPATEPPATEPPATQPPTTQPPTTQPPATEPPATQPPATEPPATEPPATEPPATEPPATEPPATEPPATEPPATEPPAAAGGDDK</sequence>
<evidence type="ECO:0000259" key="15">
    <source>
        <dbReference type="Pfam" id="PF00905"/>
    </source>
</evidence>
<feature type="compositionally biased region" description="Gly residues" evidence="14">
    <location>
        <begin position="693"/>
        <end position="707"/>
    </location>
</feature>
<evidence type="ECO:0000313" key="18">
    <source>
        <dbReference type="Proteomes" id="UP000287101"/>
    </source>
</evidence>
<evidence type="ECO:0000256" key="1">
    <source>
        <dbReference type="ARBA" id="ARBA00007090"/>
    </source>
</evidence>
<dbReference type="InterPro" id="IPR050396">
    <property type="entry name" value="Glycosyltr_51/Transpeptidase"/>
</dbReference>
<evidence type="ECO:0000256" key="3">
    <source>
        <dbReference type="ARBA" id="ARBA00022645"/>
    </source>
</evidence>
<evidence type="ECO:0000256" key="13">
    <source>
        <dbReference type="ARBA" id="ARBA00049902"/>
    </source>
</evidence>
<evidence type="ECO:0000256" key="5">
    <source>
        <dbReference type="ARBA" id="ARBA00022676"/>
    </source>
</evidence>
<dbReference type="GO" id="GO:0006508">
    <property type="term" value="P:proteolysis"/>
    <property type="evidence" value="ECO:0007669"/>
    <property type="project" value="UniProtKB-KW"/>
</dbReference>
<dbReference type="GO" id="GO:0009252">
    <property type="term" value="P:peptidoglycan biosynthetic process"/>
    <property type="evidence" value="ECO:0007669"/>
    <property type="project" value="UniProtKB-KW"/>
</dbReference>
<keyword evidence="4" id="KW-0645">Protease</keyword>
<feature type="compositionally biased region" description="Low complexity" evidence="14">
    <location>
        <begin position="786"/>
        <end position="795"/>
    </location>
</feature>
<dbReference type="EMBL" id="NGJY01000001">
    <property type="protein sequence ID" value="RSU05284.1"/>
    <property type="molecule type" value="Genomic_DNA"/>
</dbReference>
<evidence type="ECO:0000256" key="7">
    <source>
        <dbReference type="ARBA" id="ARBA00022801"/>
    </source>
</evidence>
<evidence type="ECO:0000256" key="9">
    <source>
        <dbReference type="ARBA" id="ARBA00022984"/>
    </source>
</evidence>
<dbReference type="Pfam" id="PF00912">
    <property type="entry name" value="Transgly"/>
    <property type="match status" value="1"/>
</dbReference>
<keyword evidence="7" id="KW-0378">Hydrolase</keyword>
<evidence type="ECO:0000256" key="2">
    <source>
        <dbReference type="ARBA" id="ARBA00007739"/>
    </source>
</evidence>
<dbReference type="InterPro" id="IPR012338">
    <property type="entry name" value="Beta-lactam/transpept-like"/>
</dbReference>
<name>A0A430ADH4_9ENTE</name>
<dbReference type="InterPro" id="IPR023346">
    <property type="entry name" value="Lysozyme-like_dom_sf"/>
</dbReference>
<dbReference type="GO" id="GO:0071555">
    <property type="term" value="P:cell wall organization"/>
    <property type="evidence" value="ECO:0007669"/>
    <property type="project" value="UniProtKB-KW"/>
</dbReference>
<feature type="compositionally biased region" description="Low complexity" evidence="14">
    <location>
        <begin position="666"/>
        <end position="685"/>
    </location>
</feature>
<dbReference type="InterPro" id="IPR036950">
    <property type="entry name" value="PBP_transglycosylase"/>
</dbReference>
<evidence type="ECO:0000313" key="17">
    <source>
        <dbReference type="EMBL" id="RSU05284.1"/>
    </source>
</evidence>
<reference evidence="17 18" key="1">
    <citation type="submission" date="2017-05" db="EMBL/GenBank/DDBJ databases">
        <title>Vagococcus spp. assemblies.</title>
        <authorList>
            <person name="Gulvik C.A."/>
        </authorList>
    </citation>
    <scope>NUCLEOTIDE SEQUENCE [LARGE SCALE GENOMIC DNA]</scope>
    <source>
        <strain evidence="17 18">CCUG 41755</strain>
    </source>
</reference>
<gene>
    <name evidence="17" type="ORF">CBF31_03015</name>
</gene>
<comment type="catalytic activity">
    <reaction evidence="12">
        <text>Preferential cleavage: (Ac)2-L-Lys-D-Ala-|-D-Ala. Also transpeptidation of peptidyl-alanyl moieties that are N-acyl substituents of D-alanine.</text>
        <dbReference type="EC" id="3.4.16.4"/>
    </reaction>
</comment>
<dbReference type="GO" id="GO:0008658">
    <property type="term" value="F:penicillin binding"/>
    <property type="evidence" value="ECO:0007669"/>
    <property type="project" value="InterPro"/>
</dbReference>
<dbReference type="GO" id="GO:0009002">
    <property type="term" value="F:serine-type D-Ala-D-Ala carboxypeptidase activity"/>
    <property type="evidence" value="ECO:0007669"/>
    <property type="project" value="UniProtKB-EC"/>
</dbReference>
<keyword evidence="5" id="KW-0328">Glycosyltransferase</keyword>
<keyword evidence="8" id="KW-0133">Cell shape</keyword>
<dbReference type="NCBIfam" id="TIGR02074">
    <property type="entry name" value="PBP_1a_fam"/>
    <property type="match status" value="1"/>
</dbReference>
<evidence type="ECO:0000256" key="4">
    <source>
        <dbReference type="ARBA" id="ARBA00022670"/>
    </source>
</evidence>
<feature type="domain" description="Penicillin-binding protein transpeptidase" evidence="15">
    <location>
        <begin position="316"/>
        <end position="591"/>
    </location>
</feature>
<proteinExistence type="inferred from homology"/>
<keyword evidence="10" id="KW-0511">Multifunctional enzyme</keyword>
<protein>
    <submittedName>
        <fullName evidence="17">Uncharacterized protein</fullName>
    </submittedName>
</protein>